<feature type="transmembrane region" description="Helical" evidence="1">
    <location>
        <begin position="157"/>
        <end position="178"/>
    </location>
</feature>
<feature type="signal peptide" evidence="2">
    <location>
        <begin position="1"/>
        <end position="22"/>
    </location>
</feature>
<dbReference type="AlphaFoldDB" id="A0A8J2SCB0"/>
<dbReference type="InterPro" id="IPR019634">
    <property type="entry name" value="Uncharacterised_Ycf49"/>
</dbReference>
<keyword evidence="1" id="KW-0812">Transmembrane</keyword>
<keyword evidence="2" id="KW-0732">Signal</keyword>
<feature type="transmembrane region" description="Helical" evidence="1">
    <location>
        <begin position="124"/>
        <end position="145"/>
    </location>
</feature>
<dbReference type="PANTHER" id="PTHR33833">
    <property type="entry name" value="NUCLEOLAR-LIKE PROTEIN-RELATED"/>
    <property type="match status" value="1"/>
</dbReference>
<evidence type="ECO:0000313" key="4">
    <source>
        <dbReference type="Proteomes" id="UP000789595"/>
    </source>
</evidence>
<sequence>MAAKALLLLAAASHAFITPVRRLRPMQPLRAVPLDAIELTTHTLAANSALTSTADELAGSLFGASLLPWLAMLYWLKHPKTQAPKGVCFGLTYLLAFVFGSIPAAIGAGALYGASLADADWLHGAAESLLAATNCVVVLGFRDALAGKDDPDRLRTAATYWAGFAILSCFVVVAGNLMTMDAAAHAPWLNGVGNLDNVNEPINALSIPTWIIHTSSLVEWLVAMGLAWRYADVIGRKEWKGVTWGMLPLHTSGIVACCYHLFYNAPELSWCVALQAGCTCLGNTTMAFAMYRLAVASGWTLSDGRSDAEALYARLTQGVEAEAAETETPSLVTAAPSSTTASLLGWEDLGDAWALDSDAFFLGKLLALSAFLAYLVKYTPPLIPGSIVDGWAGAGDGVHSGAAALVIVVPTLLNCAKWYQRSQEGAEFVGDI</sequence>
<feature type="transmembrane region" description="Helical" evidence="1">
    <location>
        <begin position="359"/>
        <end position="376"/>
    </location>
</feature>
<dbReference type="OrthoDB" id="196633at2759"/>
<evidence type="ECO:0000256" key="2">
    <source>
        <dbReference type="SAM" id="SignalP"/>
    </source>
</evidence>
<feature type="chain" id="PRO_5035275266" evidence="2">
    <location>
        <begin position="23"/>
        <end position="432"/>
    </location>
</feature>
<keyword evidence="1" id="KW-0472">Membrane</keyword>
<feature type="transmembrane region" description="Helical" evidence="1">
    <location>
        <begin position="242"/>
        <end position="262"/>
    </location>
</feature>
<feature type="transmembrane region" description="Helical" evidence="1">
    <location>
        <begin position="210"/>
        <end position="230"/>
    </location>
</feature>
<accession>A0A8J2SCB0</accession>
<dbReference type="Pfam" id="PF12159">
    <property type="entry name" value="DUF3593"/>
    <property type="match status" value="1"/>
</dbReference>
<reference evidence="3" key="1">
    <citation type="submission" date="2021-11" db="EMBL/GenBank/DDBJ databases">
        <authorList>
            <consortium name="Genoscope - CEA"/>
            <person name="William W."/>
        </authorList>
    </citation>
    <scope>NUCLEOTIDE SEQUENCE</scope>
</reference>
<feature type="transmembrane region" description="Helical" evidence="1">
    <location>
        <begin position="88"/>
        <end position="112"/>
    </location>
</feature>
<evidence type="ECO:0000256" key="1">
    <source>
        <dbReference type="SAM" id="Phobius"/>
    </source>
</evidence>
<protein>
    <submittedName>
        <fullName evidence="3">Uncharacterized protein</fullName>
    </submittedName>
</protein>
<name>A0A8J2SCB0_9STRA</name>
<dbReference type="Proteomes" id="UP000789595">
    <property type="component" value="Unassembled WGS sequence"/>
</dbReference>
<dbReference type="InterPro" id="IPR021995">
    <property type="entry name" value="DUF3593"/>
</dbReference>
<dbReference type="Pfam" id="PF10693">
    <property type="entry name" value="DUF2499"/>
    <property type="match status" value="1"/>
</dbReference>
<feature type="transmembrane region" description="Helical" evidence="1">
    <location>
        <begin position="57"/>
        <end position="76"/>
    </location>
</feature>
<keyword evidence="1" id="KW-1133">Transmembrane helix</keyword>
<gene>
    <name evidence="3" type="ORF">PECAL_2P22330</name>
</gene>
<dbReference type="PANTHER" id="PTHR33833:SF3">
    <property type="entry name" value="YCF49-LIKE PROTEIN"/>
    <property type="match status" value="1"/>
</dbReference>
<comment type="caution">
    <text evidence="3">The sequence shown here is derived from an EMBL/GenBank/DDBJ whole genome shotgun (WGS) entry which is preliminary data.</text>
</comment>
<organism evidence="3 4">
    <name type="scientific">Pelagomonas calceolata</name>
    <dbReference type="NCBI Taxonomy" id="35677"/>
    <lineage>
        <taxon>Eukaryota</taxon>
        <taxon>Sar</taxon>
        <taxon>Stramenopiles</taxon>
        <taxon>Ochrophyta</taxon>
        <taxon>Pelagophyceae</taxon>
        <taxon>Pelagomonadales</taxon>
        <taxon>Pelagomonadaceae</taxon>
        <taxon>Pelagomonas</taxon>
    </lineage>
</organism>
<proteinExistence type="predicted"/>
<evidence type="ECO:0000313" key="3">
    <source>
        <dbReference type="EMBL" id="CAH0369125.1"/>
    </source>
</evidence>
<keyword evidence="4" id="KW-1185">Reference proteome</keyword>
<dbReference type="EMBL" id="CAKKNE010000002">
    <property type="protein sequence ID" value="CAH0369125.1"/>
    <property type="molecule type" value="Genomic_DNA"/>
</dbReference>